<gene>
    <name evidence="10" type="ORF">AOZ06_12390</name>
</gene>
<evidence type="ECO:0000256" key="4">
    <source>
        <dbReference type="ARBA" id="ARBA00022692"/>
    </source>
</evidence>
<dbReference type="PROSITE" id="PS50928">
    <property type="entry name" value="ABC_TM1"/>
    <property type="match status" value="1"/>
</dbReference>
<keyword evidence="11" id="KW-1185">Reference proteome</keyword>
<dbReference type="OrthoDB" id="92598at2"/>
<proteinExistence type="inferred from homology"/>
<dbReference type="CDD" id="cd06261">
    <property type="entry name" value="TM_PBP2"/>
    <property type="match status" value="1"/>
</dbReference>
<keyword evidence="5" id="KW-0029">Amino-acid transport</keyword>
<evidence type="ECO:0000256" key="1">
    <source>
        <dbReference type="ARBA" id="ARBA00004651"/>
    </source>
</evidence>
<accession>A0A0N9HRT0</accession>
<evidence type="ECO:0000256" key="6">
    <source>
        <dbReference type="ARBA" id="ARBA00022989"/>
    </source>
</evidence>
<feature type="transmembrane region" description="Helical" evidence="8">
    <location>
        <begin position="252"/>
        <end position="277"/>
    </location>
</feature>
<dbReference type="RefSeq" id="WP_054289565.1">
    <property type="nucleotide sequence ID" value="NZ_CP012752.1"/>
</dbReference>
<feature type="transmembrane region" description="Helical" evidence="8">
    <location>
        <begin position="27"/>
        <end position="47"/>
    </location>
</feature>
<name>A0A0N9HRT0_9PSEU</name>
<protein>
    <submittedName>
        <fullName evidence="10">Amino acid ABC transporter permease</fullName>
    </submittedName>
</protein>
<dbReference type="Pfam" id="PF00528">
    <property type="entry name" value="BPD_transp_1"/>
    <property type="match status" value="1"/>
</dbReference>
<organism evidence="10 11">
    <name type="scientific">Kibdelosporangium phytohabitans</name>
    <dbReference type="NCBI Taxonomy" id="860235"/>
    <lineage>
        <taxon>Bacteria</taxon>
        <taxon>Bacillati</taxon>
        <taxon>Actinomycetota</taxon>
        <taxon>Actinomycetes</taxon>
        <taxon>Pseudonocardiales</taxon>
        <taxon>Pseudonocardiaceae</taxon>
        <taxon>Kibdelosporangium</taxon>
    </lineage>
</organism>
<dbReference type="AlphaFoldDB" id="A0A0N9HRT0"/>
<dbReference type="PANTHER" id="PTHR30614">
    <property type="entry name" value="MEMBRANE COMPONENT OF AMINO ACID ABC TRANSPORTER"/>
    <property type="match status" value="1"/>
</dbReference>
<keyword evidence="7 8" id="KW-0472">Membrane</keyword>
<dbReference type="GO" id="GO:0006865">
    <property type="term" value="P:amino acid transport"/>
    <property type="evidence" value="ECO:0007669"/>
    <property type="project" value="UniProtKB-KW"/>
</dbReference>
<dbReference type="InterPro" id="IPR035906">
    <property type="entry name" value="MetI-like_sf"/>
</dbReference>
<comment type="similarity">
    <text evidence="8">Belongs to the binding-protein-dependent transport system permease family.</text>
</comment>
<comment type="subcellular location">
    <subcellularLocation>
        <location evidence="1 8">Cell membrane</location>
        <topology evidence="1 8">Multi-pass membrane protein</topology>
    </subcellularLocation>
</comment>
<keyword evidence="4 8" id="KW-0812">Transmembrane</keyword>
<reference evidence="10 11" key="1">
    <citation type="submission" date="2015-07" db="EMBL/GenBank/DDBJ databases">
        <title>Genome sequencing of Kibdelosporangium phytohabitans.</title>
        <authorList>
            <person name="Qin S."/>
            <person name="Xing K."/>
        </authorList>
    </citation>
    <scope>NUCLEOTIDE SEQUENCE [LARGE SCALE GENOMIC DNA]</scope>
    <source>
        <strain evidence="10 11">KLBMP1111</strain>
    </source>
</reference>
<evidence type="ECO:0000256" key="7">
    <source>
        <dbReference type="ARBA" id="ARBA00023136"/>
    </source>
</evidence>
<sequence length="287" mass="31946">MSTATRAPEVEEESALRVVPVRHPWRWVFSAVVLVLLAMAGHALVTNTAFDWPTFADYVFYPSVLEAVLLTIELTALGIVIGFVLGTVFALMRMSSSPLLRAVSWAYIWIFRSVPLILQLLFWYNLAILYNQLSFGIPFGPSFFSVGTQDLIPPLAAAALGLSLHQAAYSAEIVRSGFISVDAGQREAAAALGIPRRRQFFRIVLPQAMRTIVPAAANEIIGMVKGTSVVYIMALPELFYQVQVIYTRNGRVIPLLLVATFWYLLITSVLSIVQHYVERHYGKGVRR</sequence>
<evidence type="ECO:0000259" key="9">
    <source>
        <dbReference type="PROSITE" id="PS50928"/>
    </source>
</evidence>
<keyword evidence="6 8" id="KW-1133">Transmembrane helix</keyword>
<dbReference type="InterPro" id="IPR043429">
    <property type="entry name" value="ArtM/GltK/GlnP/TcyL/YhdX-like"/>
</dbReference>
<dbReference type="SUPFAM" id="SSF161098">
    <property type="entry name" value="MetI-like"/>
    <property type="match status" value="1"/>
</dbReference>
<keyword evidence="2 8" id="KW-0813">Transport</keyword>
<dbReference type="Gene3D" id="1.10.3720.10">
    <property type="entry name" value="MetI-like"/>
    <property type="match status" value="1"/>
</dbReference>
<dbReference type="Proteomes" id="UP000063699">
    <property type="component" value="Chromosome"/>
</dbReference>
<evidence type="ECO:0000256" key="8">
    <source>
        <dbReference type="RuleBase" id="RU363032"/>
    </source>
</evidence>
<dbReference type="InterPro" id="IPR010065">
    <property type="entry name" value="AA_ABC_transptr_permease_3TM"/>
</dbReference>
<dbReference type="GO" id="GO:0043190">
    <property type="term" value="C:ATP-binding cassette (ABC) transporter complex"/>
    <property type="evidence" value="ECO:0007669"/>
    <property type="project" value="InterPro"/>
</dbReference>
<feature type="transmembrane region" description="Helical" evidence="8">
    <location>
        <begin position="104"/>
        <end position="124"/>
    </location>
</feature>
<evidence type="ECO:0000256" key="3">
    <source>
        <dbReference type="ARBA" id="ARBA00022475"/>
    </source>
</evidence>
<keyword evidence="3" id="KW-1003">Cell membrane</keyword>
<dbReference type="InterPro" id="IPR000515">
    <property type="entry name" value="MetI-like"/>
</dbReference>
<dbReference type="NCBIfam" id="TIGR01726">
    <property type="entry name" value="HEQRo_perm_3TM"/>
    <property type="match status" value="1"/>
</dbReference>
<dbReference type="PANTHER" id="PTHR30614:SF0">
    <property type="entry name" value="L-CYSTINE TRANSPORT SYSTEM PERMEASE PROTEIN TCYL"/>
    <property type="match status" value="1"/>
</dbReference>
<feature type="domain" description="ABC transmembrane type-1" evidence="9">
    <location>
        <begin position="68"/>
        <end position="274"/>
    </location>
</feature>
<evidence type="ECO:0000256" key="5">
    <source>
        <dbReference type="ARBA" id="ARBA00022970"/>
    </source>
</evidence>
<dbReference type="EMBL" id="CP012752">
    <property type="protein sequence ID" value="ALG07598.1"/>
    <property type="molecule type" value="Genomic_DNA"/>
</dbReference>
<dbReference type="STRING" id="860235.AOZ06_12390"/>
<dbReference type="KEGG" id="kphy:AOZ06_12390"/>
<evidence type="ECO:0000313" key="11">
    <source>
        <dbReference type="Proteomes" id="UP000063699"/>
    </source>
</evidence>
<feature type="transmembrane region" description="Helical" evidence="8">
    <location>
        <begin position="220"/>
        <end position="240"/>
    </location>
</feature>
<dbReference type="GO" id="GO:0022857">
    <property type="term" value="F:transmembrane transporter activity"/>
    <property type="evidence" value="ECO:0007669"/>
    <property type="project" value="InterPro"/>
</dbReference>
<feature type="transmembrane region" description="Helical" evidence="8">
    <location>
        <begin position="67"/>
        <end position="92"/>
    </location>
</feature>
<evidence type="ECO:0000313" key="10">
    <source>
        <dbReference type="EMBL" id="ALG07598.1"/>
    </source>
</evidence>
<evidence type="ECO:0000256" key="2">
    <source>
        <dbReference type="ARBA" id="ARBA00022448"/>
    </source>
</evidence>